<reference evidence="3 4" key="1">
    <citation type="submission" date="2021-02" db="EMBL/GenBank/DDBJ databases">
        <title>Plant Genome Project.</title>
        <authorList>
            <person name="Zhang R.-G."/>
        </authorList>
    </citation>
    <scope>NUCLEOTIDE SEQUENCE [LARGE SCALE GENOMIC DNA]</scope>
    <source>
        <tissue evidence="3">Leaves</tissue>
    </source>
</reference>
<dbReference type="SUPFAM" id="SSF49998">
    <property type="entry name" value="Amine oxidase catalytic domain"/>
    <property type="match status" value="1"/>
</dbReference>
<dbReference type="PANTHER" id="PTHR10638">
    <property type="entry name" value="COPPER AMINE OXIDASE"/>
    <property type="match status" value="1"/>
</dbReference>
<evidence type="ECO:0000313" key="4">
    <source>
        <dbReference type="Proteomes" id="UP000827721"/>
    </source>
</evidence>
<evidence type="ECO:0000259" key="2">
    <source>
        <dbReference type="Pfam" id="PF01179"/>
    </source>
</evidence>
<evidence type="ECO:0000313" key="3">
    <source>
        <dbReference type="EMBL" id="KAH7573763.1"/>
    </source>
</evidence>
<proteinExistence type="inferred from homology"/>
<feature type="domain" description="Copper amine oxidase catalytic" evidence="2">
    <location>
        <begin position="148"/>
        <end position="229"/>
    </location>
</feature>
<accession>A0ABQ8IAU0</accession>
<dbReference type="Pfam" id="PF01179">
    <property type="entry name" value="Cu_amine_oxid"/>
    <property type="match status" value="2"/>
</dbReference>
<keyword evidence="4" id="KW-1185">Reference proteome</keyword>
<keyword evidence="1" id="KW-0186">Copper</keyword>
<dbReference type="Gene3D" id="2.70.98.20">
    <property type="entry name" value="Copper amine oxidase, catalytic domain"/>
    <property type="match status" value="2"/>
</dbReference>
<comment type="PTM">
    <text evidence="1">Topaquinone (TPQ) is generated by copper-dependent autoxidation of a specific tyrosyl residue.</text>
</comment>
<comment type="similarity">
    <text evidence="1">Belongs to the copper/topaquinone oxidase family.</text>
</comment>
<dbReference type="InterPro" id="IPR036460">
    <property type="entry name" value="Cu_amine_oxidase_C_sf"/>
</dbReference>
<keyword evidence="1" id="KW-0801">TPQ</keyword>
<comment type="cofactor">
    <cofactor evidence="1">
        <name>Cu cation</name>
        <dbReference type="ChEBI" id="CHEBI:23378"/>
    </cofactor>
    <text evidence="1">Contains 1 topaquinone per subunit.</text>
</comment>
<dbReference type="InterPro" id="IPR015798">
    <property type="entry name" value="Cu_amine_oxidase_C"/>
</dbReference>
<organism evidence="3 4">
    <name type="scientific">Xanthoceras sorbifolium</name>
    <dbReference type="NCBI Taxonomy" id="99658"/>
    <lineage>
        <taxon>Eukaryota</taxon>
        <taxon>Viridiplantae</taxon>
        <taxon>Streptophyta</taxon>
        <taxon>Embryophyta</taxon>
        <taxon>Tracheophyta</taxon>
        <taxon>Spermatophyta</taxon>
        <taxon>Magnoliopsida</taxon>
        <taxon>eudicotyledons</taxon>
        <taxon>Gunneridae</taxon>
        <taxon>Pentapetalae</taxon>
        <taxon>rosids</taxon>
        <taxon>malvids</taxon>
        <taxon>Sapindales</taxon>
        <taxon>Sapindaceae</taxon>
        <taxon>Xanthoceroideae</taxon>
        <taxon>Xanthoceras</taxon>
    </lineage>
</organism>
<feature type="domain" description="Copper amine oxidase catalytic" evidence="2">
    <location>
        <begin position="53"/>
        <end position="147"/>
    </location>
</feature>
<gene>
    <name evidence="3" type="ORF">JRO89_XS03G0203800</name>
</gene>
<dbReference type="InterPro" id="IPR000269">
    <property type="entry name" value="Cu_amine_oxidase"/>
</dbReference>
<dbReference type="Proteomes" id="UP000827721">
    <property type="component" value="Unassembled WGS sequence"/>
</dbReference>
<dbReference type="PANTHER" id="PTHR10638:SF87">
    <property type="entry name" value="AMINE OXIDASE [COPPER-CONTAINING] ALPHA 2, PEROXISOMAL-RELATED"/>
    <property type="match status" value="1"/>
</dbReference>
<comment type="caution">
    <text evidence="3">The sequence shown here is derived from an EMBL/GenBank/DDBJ whole genome shotgun (WGS) entry which is preliminary data.</text>
</comment>
<name>A0ABQ8IAU0_9ROSI</name>
<dbReference type="EMBL" id="JAFEMO010000003">
    <property type="protein sequence ID" value="KAH7573763.1"/>
    <property type="molecule type" value="Genomic_DNA"/>
</dbReference>
<evidence type="ECO:0000256" key="1">
    <source>
        <dbReference type="RuleBase" id="RU000672"/>
    </source>
</evidence>
<protein>
    <recommendedName>
        <fullName evidence="1">Amine oxidase</fullName>
        <ecNumber evidence="1">1.4.3.-</ecNumber>
    </recommendedName>
</protein>
<keyword evidence="1" id="KW-0560">Oxidoreductase</keyword>
<dbReference type="EC" id="1.4.3.-" evidence="1"/>
<keyword evidence="1" id="KW-0479">Metal-binding</keyword>
<sequence length="255" mass="29155">MEVVGSIKHGNVVELKAYYYLKNEKLMMYDYYSQGSASSMLHGMLPCTVSDDANWVLQVAFDARMGPIIALASIYNPEKQKYRRVMYRGYISELFIPYMDPRWYYITYFDNGEFGFGPTAVPLEPLNDCLANAVFMDGYSAGQDGSPSYWTVEKETAKTELDARILLGTKPKMELSLENPNKKTKLGNHVGYRILPGFVASPLLTADSYPQIRAAFTDSNVWVTPYNKNMTMENKDIVLWYTMDFIMFLAKKISR</sequence>